<accession>A0A2J6TBA1</accession>
<dbReference type="GeneID" id="36596596"/>
<dbReference type="RefSeq" id="XP_024737213.1">
    <property type="nucleotide sequence ID" value="XM_024888520.1"/>
</dbReference>
<evidence type="ECO:0000313" key="3">
    <source>
        <dbReference type="EMBL" id="PMD60309.1"/>
    </source>
</evidence>
<protein>
    <recommendedName>
        <fullName evidence="5">Lysine-specific metallo-endopeptidase domain-containing protein</fullName>
    </recommendedName>
</protein>
<evidence type="ECO:0000313" key="4">
    <source>
        <dbReference type="Proteomes" id="UP000235371"/>
    </source>
</evidence>
<gene>
    <name evidence="3" type="ORF">K444DRAFT_721415</name>
</gene>
<keyword evidence="2" id="KW-0732">Signal</keyword>
<dbReference type="AlphaFoldDB" id="A0A2J6TBA1"/>
<proteinExistence type="predicted"/>
<evidence type="ECO:0008006" key="5">
    <source>
        <dbReference type="Google" id="ProtNLM"/>
    </source>
</evidence>
<name>A0A2J6TBA1_9HELO</name>
<feature type="chain" id="PRO_5014443378" description="Lysine-specific metallo-endopeptidase domain-containing protein" evidence="2">
    <location>
        <begin position="33"/>
        <end position="397"/>
    </location>
</feature>
<dbReference type="InParanoid" id="A0A2J6TBA1"/>
<evidence type="ECO:0000256" key="1">
    <source>
        <dbReference type="SAM" id="MobiDB-lite"/>
    </source>
</evidence>
<feature type="signal peptide" evidence="2">
    <location>
        <begin position="1"/>
        <end position="32"/>
    </location>
</feature>
<reference evidence="3 4" key="1">
    <citation type="submission" date="2016-04" db="EMBL/GenBank/DDBJ databases">
        <title>A degradative enzymes factory behind the ericoid mycorrhizal symbiosis.</title>
        <authorList>
            <consortium name="DOE Joint Genome Institute"/>
            <person name="Martino E."/>
            <person name="Morin E."/>
            <person name="Grelet G."/>
            <person name="Kuo A."/>
            <person name="Kohler A."/>
            <person name="Daghino S."/>
            <person name="Barry K."/>
            <person name="Choi C."/>
            <person name="Cichocki N."/>
            <person name="Clum A."/>
            <person name="Copeland A."/>
            <person name="Hainaut M."/>
            <person name="Haridas S."/>
            <person name="Labutti K."/>
            <person name="Lindquist E."/>
            <person name="Lipzen A."/>
            <person name="Khouja H.-R."/>
            <person name="Murat C."/>
            <person name="Ohm R."/>
            <person name="Olson A."/>
            <person name="Spatafora J."/>
            <person name="Veneault-Fourrey C."/>
            <person name="Henrissat B."/>
            <person name="Grigoriev I."/>
            <person name="Martin F."/>
            <person name="Perotto S."/>
        </authorList>
    </citation>
    <scope>NUCLEOTIDE SEQUENCE [LARGE SCALE GENOMIC DNA]</scope>
    <source>
        <strain evidence="3 4">E</strain>
    </source>
</reference>
<dbReference type="OrthoDB" id="5088782at2759"/>
<keyword evidence="4" id="KW-1185">Reference proteome</keyword>
<dbReference type="EMBL" id="KZ613790">
    <property type="protein sequence ID" value="PMD60309.1"/>
    <property type="molecule type" value="Genomic_DNA"/>
</dbReference>
<sequence>MRATFGVSLGRSLFAFAFLALALTGFLAQAAALPQDLQDPDKEVDLPTEDPGIDLSTSGPTTIIEDDGSTNGTVSAPAVISVPLAALEGSAVPQSIVDDVKKSLPQVLRDEGLTDVEIAGLTEAEIAEILGALNEFFQNGEGHDGSDDDAVLKRDWLTERGVADWIKRRICRAFARITRPAFMAAAGLFNLKNTGSGSGIFHYQKFFLYPLHRALFDNRINVRVYYKANWVVKKFWGSAGVAFGKKIYIRKSYEAWSSTNSQFYTQVSLLAHELQHTQQYYNRHWSIWDFAYHYLYSYCRAGFSYSKNAMEVEAKEAAKKISKLLSTGRGFFHYWRVKALYSKLGYPVETSYRDVRPDLRELNFQKGKMQIEHDKNPDCYRYRVGSSPWTTWDCRRL</sequence>
<organism evidence="3 4">
    <name type="scientific">Hyaloscypha bicolor E</name>
    <dbReference type="NCBI Taxonomy" id="1095630"/>
    <lineage>
        <taxon>Eukaryota</taxon>
        <taxon>Fungi</taxon>
        <taxon>Dikarya</taxon>
        <taxon>Ascomycota</taxon>
        <taxon>Pezizomycotina</taxon>
        <taxon>Leotiomycetes</taxon>
        <taxon>Helotiales</taxon>
        <taxon>Hyaloscyphaceae</taxon>
        <taxon>Hyaloscypha</taxon>
        <taxon>Hyaloscypha bicolor</taxon>
    </lineage>
</organism>
<feature type="region of interest" description="Disordered" evidence="1">
    <location>
        <begin position="39"/>
        <end position="60"/>
    </location>
</feature>
<dbReference type="Proteomes" id="UP000235371">
    <property type="component" value="Unassembled WGS sequence"/>
</dbReference>
<evidence type="ECO:0000256" key="2">
    <source>
        <dbReference type="SAM" id="SignalP"/>
    </source>
</evidence>